<keyword evidence="2" id="KW-0472">Membrane</keyword>
<evidence type="ECO:0000313" key="3">
    <source>
        <dbReference type="EMBL" id="CAD2173488.1"/>
    </source>
</evidence>
<dbReference type="EMBL" id="CAJEWN010000218">
    <property type="protein sequence ID" value="CAD2173488.1"/>
    <property type="molecule type" value="Genomic_DNA"/>
</dbReference>
<feature type="region of interest" description="Disordered" evidence="1">
    <location>
        <begin position="42"/>
        <end position="119"/>
    </location>
</feature>
<evidence type="ECO:0000313" key="4">
    <source>
        <dbReference type="EMBL" id="CAD2186882.1"/>
    </source>
</evidence>
<accession>A0A6V7WIP9</accession>
<evidence type="ECO:0000313" key="5">
    <source>
        <dbReference type="Proteomes" id="UP000580250"/>
    </source>
</evidence>
<dbReference type="Proteomes" id="UP000580250">
    <property type="component" value="Unassembled WGS sequence"/>
</dbReference>
<dbReference type="EMBL" id="CAJEWN010000610">
    <property type="protein sequence ID" value="CAD2186882.1"/>
    <property type="molecule type" value="Genomic_DNA"/>
</dbReference>
<evidence type="ECO:0000256" key="2">
    <source>
        <dbReference type="SAM" id="Phobius"/>
    </source>
</evidence>
<protein>
    <submittedName>
        <fullName evidence="4">Uncharacterized protein</fullName>
    </submittedName>
</protein>
<dbReference type="AlphaFoldDB" id="A0A6V7WIP9"/>
<keyword evidence="2" id="KW-0812">Transmembrane</keyword>
<organism evidence="4 5">
    <name type="scientific">Meloidogyne enterolobii</name>
    <name type="common">Root-knot nematode worm</name>
    <name type="synonym">Meloidogyne mayaguensis</name>
    <dbReference type="NCBI Taxonomy" id="390850"/>
    <lineage>
        <taxon>Eukaryota</taxon>
        <taxon>Metazoa</taxon>
        <taxon>Ecdysozoa</taxon>
        <taxon>Nematoda</taxon>
        <taxon>Chromadorea</taxon>
        <taxon>Rhabditida</taxon>
        <taxon>Tylenchina</taxon>
        <taxon>Tylenchomorpha</taxon>
        <taxon>Tylenchoidea</taxon>
        <taxon>Meloidogynidae</taxon>
        <taxon>Meloidogyninae</taxon>
        <taxon>Meloidogyne</taxon>
    </lineage>
</organism>
<keyword evidence="2" id="KW-1133">Transmembrane helix</keyword>
<feature type="transmembrane region" description="Helical" evidence="2">
    <location>
        <begin position="6"/>
        <end position="25"/>
    </location>
</feature>
<feature type="compositionally biased region" description="Basic residues" evidence="1">
    <location>
        <begin position="82"/>
        <end position="98"/>
    </location>
</feature>
<name>A0A6V7WIP9_MELEN</name>
<evidence type="ECO:0000256" key="1">
    <source>
        <dbReference type="SAM" id="MobiDB-lite"/>
    </source>
</evidence>
<gene>
    <name evidence="3" type="ORF">MENT_LOCUS25098</name>
    <name evidence="4" type="ORF">MENT_LOCUS39420</name>
</gene>
<feature type="compositionally biased region" description="Basic residues" evidence="1">
    <location>
        <begin position="59"/>
        <end position="70"/>
    </location>
</feature>
<reference evidence="4 5" key="1">
    <citation type="submission" date="2020-08" db="EMBL/GenBank/DDBJ databases">
        <authorList>
            <person name="Koutsovoulos G."/>
            <person name="Danchin GJ E."/>
        </authorList>
    </citation>
    <scope>NUCLEOTIDE SEQUENCE [LARGE SCALE GENOMIC DNA]</scope>
</reference>
<feature type="compositionally biased region" description="Low complexity" evidence="1">
    <location>
        <begin position="45"/>
        <end position="58"/>
    </location>
</feature>
<sequence>MVNAWFWVFYTIVFFVSGFYANSYLREEYGVEIDLKGIVKEAKKAGPSASKKSASSKKSSSKRSSSKRRGASTSKASSSKRGGSRKGSKKSSSSKRRSSSLPPPKKQIPTPKAIGSVAA</sequence>
<feature type="compositionally biased region" description="Low complexity" evidence="1">
    <location>
        <begin position="71"/>
        <end position="81"/>
    </location>
</feature>
<comment type="caution">
    <text evidence="4">The sequence shown here is derived from an EMBL/GenBank/DDBJ whole genome shotgun (WGS) entry which is preliminary data.</text>
</comment>
<proteinExistence type="predicted"/>